<protein>
    <recommendedName>
        <fullName evidence="2">VWFA domain-containing protein</fullName>
    </recommendedName>
</protein>
<dbReference type="InterPro" id="IPR002035">
    <property type="entry name" value="VWF_A"/>
</dbReference>
<reference evidence="3" key="2">
    <citation type="submission" date="2020-09" db="EMBL/GenBank/DDBJ databases">
        <authorList>
            <person name="Sun Q."/>
            <person name="Zhou Y."/>
        </authorList>
    </citation>
    <scope>NUCLEOTIDE SEQUENCE</scope>
    <source>
        <strain evidence="3">CGMCC 1.16134</strain>
    </source>
</reference>
<keyword evidence="4" id="KW-1185">Reference proteome</keyword>
<dbReference type="PANTHER" id="PTHR10579:SF43">
    <property type="entry name" value="ZINC FINGER (C3HC4-TYPE RING FINGER) FAMILY PROTEIN"/>
    <property type="match status" value="1"/>
</dbReference>
<organism evidence="3 4">
    <name type="scientific">Paenibacillus albidus</name>
    <dbReference type="NCBI Taxonomy" id="2041023"/>
    <lineage>
        <taxon>Bacteria</taxon>
        <taxon>Bacillati</taxon>
        <taxon>Bacillota</taxon>
        <taxon>Bacilli</taxon>
        <taxon>Bacillales</taxon>
        <taxon>Paenibacillaceae</taxon>
        <taxon>Paenibacillus</taxon>
    </lineage>
</organism>
<accession>A0A917CC71</accession>
<dbReference type="InterPro" id="IPR036465">
    <property type="entry name" value="vWFA_dom_sf"/>
</dbReference>
<keyword evidence="1" id="KW-1133">Transmembrane helix</keyword>
<keyword evidence="1" id="KW-0812">Transmembrane</keyword>
<dbReference type="PANTHER" id="PTHR10579">
    <property type="entry name" value="CALCIUM-ACTIVATED CHLORIDE CHANNEL REGULATOR"/>
    <property type="match status" value="1"/>
</dbReference>
<keyword evidence="1" id="KW-0472">Membrane</keyword>
<evidence type="ECO:0000313" key="4">
    <source>
        <dbReference type="Proteomes" id="UP000637643"/>
    </source>
</evidence>
<sequence>MLRKHPASRTAKTIMQRIFPALLLVLLIATAPLMAVRAYAAAPTGSHIDAVLLIDVSNSMKTSDKNNIAGEAMKMFIDMLSAQGDKVGIVAYTDEVQREKALLQINSAADKQDLKDFIDGLDRGPYTDIAVGMEEAVKVLQNGSDPAHEPMIVMLADGNNDFNQATGRTQSQSDTELAAAVETAKKNGYPIYTIGLNADGKLNKQSLADLSGKTGGKAFSTDTADDLPEILSEIFASHLKLKIVPVQSITANGNYQDVTVNVPNASVLEANISIMSSQPVEAKLTDPSGKSVAIPSNDILLSQSKTYSLIKLLSPQQGDWKLQIKGVPKDKIDINLVFNYDLELKMDALPSKTYKKGDTIDIASRLYSNGTQVTLSNLYQNMKAVLLATDTDTGKTEEIPLDNTGDVFKGTFEVKDSHNYELKVRAEESSFYRESDTLTVNAKTGAAGAGATQAPAGTGTDPAEEKPASKSLYYIIGAVLLLLAAGVAFWLLRQKATRGFVGQLVIEVQDGNTGEKTYPQYKKLSAFRGKFNLHQLLQLAPELKESENLVFTPVKNDRILLRSSAEGIAVERSGRAADASSGLELKSGDRISVTLQTVDKTILMEYLV</sequence>
<evidence type="ECO:0000259" key="2">
    <source>
        <dbReference type="PROSITE" id="PS50234"/>
    </source>
</evidence>
<gene>
    <name evidence="3" type="ORF">GCM10010912_31520</name>
</gene>
<feature type="domain" description="VWFA" evidence="2">
    <location>
        <begin position="49"/>
        <end position="234"/>
    </location>
</feature>
<dbReference type="PROSITE" id="PS50234">
    <property type="entry name" value="VWFA"/>
    <property type="match status" value="1"/>
</dbReference>
<reference evidence="3" key="1">
    <citation type="journal article" date="2014" name="Int. J. Syst. Evol. Microbiol.">
        <title>Complete genome sequence of Corynebacterium casei LMG S-19264T (=DSM 44701T), isolated from a smear-ripened cheese.</title>
        <authorList>
            <consortium name="US DOE Joint Genome Institute (JGI-PGF)"/>
            <person name="Walter F."/>
            <person name="Albersmeier A."/>
            <person name="Kalinowski J."/>
            <person name="Ruckert C."/>
        </authorList>
    </citation>
    <scope>NUCLEOTIDE SEQUENCE</scope>
    <source>
        <strain evidence="3">CGMCC 1.16134</strain>
    </source>
</reference>
<dbReference type="Pfam" id="PF00092">
    <property type="entry name" value="VWA"/>
    <property type="match status" value="1"/>
</dbReference>
<feature type="transmembrane region" description="Helical" evidence="1">
    <location>
        <begin position="472"/>
        <end position="492"/>
    </location>
</feature>
<proteinExistence type="predicted"/>
<dbReference type="SMART" id="SM00327">
    <property type="entry name" value="VWA"/>
    <property type="match status" value="1"/>
</dbReference>
<name>A0A917CC71_9BACL</name>
<evidence type="ECO:0000313" key="3">
    <source>
        <dbReference type="EMBL" id="GGF84022.1"/>
    </source>
</evidence>
<dbReference type="SUPFAM" id="SSF53300">
    <property type="entry name" value="vWA-like"/>
    <property type="match status" value="1"/>
</dbReference>
<dbReference type="InterPro" id="IPR051266">
    <property type="entry name" value="CLCR"/>
</dbReference>
<dbReference type="Proteomes" id="UP000637643">
    <property type="component" value="Unassembled WGS sequence"/>
</dbReference>
<dbReference type="Gene3D" id="3.40.50.410">
    <property type="entry name" value="von Willebrand factor, type A domain"/>
    <property type="match status" value="1"/>
</dbReference>
<dbReference type="EMBL" id="BMKR01000011">
    <property type="protein sequence ID" value="GGF84022.1"/>
    <property type="molecule type" value="Genomic_DNA"/>
</dbReference>
<evidence type="ECO:0000256" key="1">
    <source>
        <dbReference type="SAM" id="Phobius"/>
    </source>
</evidence>
<comment type="caution">
    <text evidence="3">The sequence shown here is derived from an EMBL/GenBank/DDBJ whole genome shotgun (WGS) entry which is preliminary data.</text>
</comment>
<dbReference type="AlphaFoldDB" id="A0A917CC71"/>